<proteinExistence type="predicted"/>
<organism evidence="4 5">
    <name type="scientific">Eiseniibacteriota bacterium</name>
    <dbReference type="NCBI Taxonomy" id="2212470"/>
    <lineage>
        <taxon>Bacteria</taxon>
        <taxon>Candidatus Eiseniibacteriota</taxon>
    </lineage>
</organism>
<dbReference type="Pfam" id="PF13860">
    <property type="entry name" value="FlgD_ig"/>
    <property type="match status" value="1"/>
</dbReference>
<keyword evidence="2" id="KW-0472">Membrane</keyword>
<protein>
    <recommendedName>
        <fullName evidence="3">FlgD/Vpr Ig-like domain-containing protein</fullName>
    </recommendedName>
</protein>
<dbReference type="EMBL" id="VBOY01000114">
    <property type="protein sequence ID" value="TMQ63209.1"/>
    <property type="molecule type" value="Genomic_DNA"/>
</dbReference>
<accession>A0A538THW2</accession>
<feature type="domain" description="FlgD/Vpr Ig-like" evidence="3">
    <location>
        <begin position="251"/>
        <end position="305"/>
    </location>
</feature>
<dbReference type="AlphaFoldDB" id="A0A538THW2"/>
<evidence type="ECO:0000256" key="2">
    <source>
        <dbReference type="SAM" id="Phobius"/>
    </source>
</evidence>
<dbReference type="InterPro" id="IPR025965">
    <property type="entry name" value="FlgD/Vpr_Ig-like"/>
</dbReference>
<evidence type="ECO:0000313" key="5">
    <source>
        <dbReference type="Proteomes" id="UP000316609"/>
    </source>
</evidence>
<name>A0A538THW2_UNCEI</name>
<evidence type="ECO:0000256" key="1">
    <source>
        <dbReference type="SAM" id="MobiDB-lite"/>
    </source>
</evidence>
<comment type="caution">
    <text evidence="4">The sequence shown here is derived from an EMBL/GenBank/DDBJ whole genome shotgun (WGS) entry which is preliminary data.</text>
</comment>
<keyword evidence="2" id="KW-1133">Transmembrane helix</keyword>
<feature type="transmembrane region" description="Helical" evidence="2">
    <location>
        <begin position="110"/>
        <end position="127"/>
    </location>
</feature>
<reference evidence="4 5" key="1">
    <citation type="journal article" date="2019" name="Nat. Microbiol.">
        <title>Mediterranean grassland soil C-N compound turnover is dependent on rainfall and depth, and is mediated by genomically divergent microorganisms.</title>
        <authorList>
            <person name="Diamond S."/>
            <person name="Andeer P.F."/>
            <person name="Li Z."/>
            <person name="Crits-Christoph A."/>
            <person name="Burstein D."/>
            <person name="Anantharaman K."/>
            <person name="Lane K.R."/>
            <person name="Thomas B.C."/>
            <person name="Pan C."/>
            <person name="Northen T.R."/>
            <person name="Banfield J.F."/>
        </authorList>
    </citation>
    <scope>NUCLEOTIDE SEQUENCE [LARGE SCALE GENOMIC DNA]</scope>
    <source>
        <strain evidence="4">WS_8</strain>
    </source>
</reference>
<dbReference type="Proteomes" id="UP000316609">
    <property type="component" value="Unassembled WGS sequence"/>
</dbReference>
<feature type="region of interest" description="Disordered" evidence="1">
    <location>
        <begin position="44"/>
        <end position="96"/>
    </location>
</feature>
<evidence type="ECO:0000313" key="4">
    <source>
        <dbReference type="EMBL" id="TMQ63209.1"/>
    </source>
</evidence>
<evidence type="ECO:0000259" key="3">
    <source>
        <dbReference type="Pfam" id="PF13860"/>
    </source>
</evidence>
<sequence length="317" mass="34071">MGRFQQIHQLGYGVSLGSRLEPWRNGLRVEQIGEHHDTLLEASNASQDNELYPKERHGRVSSPFPRGARAALGRAHGRTSSNTLGSQPDGAGSTMSASHSVARRTRMKHAVFVLIVGAALLFGHPAVSDPELRLSYPGGIAHVEIGGSYPFSHYRVWRATSAGDFSPITDADVLCTGSCFADDFGAEPGATYLYRFDLATPQGDLVRFGPYLVTISPRLVHRIAAQVSPNPSAGAVVVELFLAGVPGATRTNVEASLFDLQGRRVSTIHRGPLANGLTRVSWSGRGDDGRTLRAGAYFLRFSAADGRVSVARVLRAR</sequence>
<dbReference type="Gene3D" id="2.60.40.4070">
    <property type="match status" value="1"/>
</dbReference>
<keyword evidence="2" id="KW-0812">Transmembrane</keyword>
<gene>
    <name evidence="4" type="ORF">E6K78_10860</name>
</gene>